<evidence type="ECO:0000313" key="1">
    <source>
        <dbReference type="EMBL" id="PZQ76146.1"/>
    </source>
</evidence>
<protein>
    <submittedName>
        <fullName evidence="1">Uncharacterized protein</fullName>
    </submittedName>
</protein>
<sequence length="66" mass="7055">MDSPAQVRRNDRLNLQAGEVRIGKATRGKDGAITVELRPEGMAAAPLEQVLSAIEEALKQLGLTAE</sequence>
<organism evidence="1 2">
    <name type="scientific">Variovorax paradoxus</name>
    <dbReference type="NCBI Taxonomy" id="34073"/>
    <lineage>
        <taxon>Bacteria</taxon>
        <taxon>Pseudomonadati</taxon>
        <taxon>Pseudomonadota</taxon>
        <taxon>Betaproteobacteria</taxon>
        <taxon>Burkholderiales</taxon>
        <taxon>Comamonadaceae</taxon>
        <taxon>Variovorax</taxon>
    </lineage>
</organism>
<evidence type="ECO:0000313" key="2">
    <source>
        <dbReference type="Proteomes" id="UP000249135"/>
    </source>
</evidence>
<comment type="caution">
    <text evidence="1">The sequence shown here is derived from an EMBL/GenBank/DDBJ whole genome shotgun (WGS) entry which is preliminary data.</text>
</comment>
<dbReference type="EMBL" id="QFPP01000061">
    <property type="protein sequence ID" value="PZQ76146.1"/>
    <property type="molecule type" value="Genomic_DNA"/>
</dbReference>
<proteinExistence type="predicted"/>
<dbReference type="Proteomes" id="UP000249135">
    <property type="component" value="Unassembled WGS sequence"/>
</dbReference>
<dbReference type="AlphaFoldDB" id="A0A2W5QG34"/>
<reference evidence="1 2" key="1">
    <citation type="submission" date="2017-08" db="EMBL/GenBank/DDBJ databases">
        <title>Infants hospitalized years apart are colonized by the same room-sourced microbial strains.</title>
        <authorList>
            <person name="Brooks B."/>
            <person name="Olm M.R."/>
            <person name="Firek B.A."/>
            <person name="Baker R."/>
            <person name="Thomas B.C."/>
            <person name="Morowitz M.J."/>
            <person name="Banfield J.F."/>
        </authorList>
    </citation>
    <scope>NUCLEOTIDE SEQUENCE [LARGE SCALE GENOMIC DNA]</scope>
    <source>
        <strain evidence="1">S2_005_003_R2_41</strain>
    </source>
</reference>
<accession>A0A2W5QG34</accession>
<name>A0A2W5QG34_VARPD</name>
<gene>
    <name evidence="1" type="ORF">DI563_07770</name>
</gene>